<dbReference type="FunFam" id="1.25.40.10:FF:000470">
    <property type="entry name" value="Pentatricopeptide repeat-containing protein At5g66520"/>
    <property type="match status" value="1"/>
</dbReference>
<dbReference type="InterPro" id="IPR046960">
    <property type="entry name" value="PPR_At4g14850-like_plant"/>
</dbReference>
<dbReference type="InterPro" id="IPR046849">
    <property type="entry name" value="E2_motif"/>
</dbReference>
<dbReference type="InterPro" id="IPR002885">
    <property type="entry name" value="PPR_rpt"/>
</dbReference>
<feature type="repeat" description="PPR" evidence="3">
    <location>
        <begin position="320"/>
        <end position="350"/>
    </location>
</feature>
<proteinExistence type="inferred from homology"/>
<dbReference type="InterPro" id="IPR032867">
    <property type="entry name" value="DYW_dom"/>
</dbReference>
<feature type="domain" description="DYW" evidence="4">
    <location>
        <begin position="667"/>
        <end position="759"/>
    </location>
</feature>
<dbReference type="SUPFAM" id="SSF48452">
    <property type="entry name" value="TPR-like"/>
    <property type="match status" value="1"/>
</dbReference>
<comment type="similarity">
    <text evidence="1">Belongs to the PPR family. PCMP-H subfamily.</text>
</comment>
<dbReference type="GO" id="GO:0003723">
    <property type="term" value="F:RNA binding"/>
    <property type="evidence" value="ECO:0007669"/>
    <property type="project" value="InterPro"/>
</dbReference>
<dbReference type="EMBL" id="KZ305018">
    <property type="protein sequence ID" value="PIA65405.1"/>
    <property type="molecule type" value="Genomic_DNA"/>
</dbReference>
<feature type="repeat" description="PPR" evidence="3">
    <location>
        <begin position="421"/>
        <end position="451"/>
    </location>
</feature>
<dbReference type="InterPro" id="IPR046848">
    <property type="entry name" value="E_motif"/>
</dbReference>
<dbReference type="PANTHER" id="PTHR47926">
    <property type="entry name" value="PENTATRICOPEPTIDE REPEAT-CONTAINING PROTEIN"/>
    <property type="match status" value="1"/>
</dbReference>
<organism evidence="5 6">
    <name type="scientific">Aquilegia coerulea</name>
    <name type="common">Rocky mountain columbine</name>
    <dbReference type="NCBI Taxonomy" id="218851"/>
    <lineage>
        <taxon>Eukaryota</taxon>
        <taxon>Viridiplantae</taxon>
        <taxon>Streptophyta</taxon>
        <taxon>Embryophyta</taxon>
        <taxon>Tracheophyta</taxon>
        <taxon>Spermatophyta</taxon>
        <taxon>Magnoliopsida</taxon>
        <taxon>Ranunculales</taxon>
        <taxon>Ranunculaceae</taxon>
        <taxon>Thalictroideae</taxon>
        <taxon>Aquilegia</taxon>
    </lineage>
</organism>
<reference evidence="5 6" key="1">
    <citation type="submission" date="2017-09" db="EMBL/GenBank/DDBJ databases">
        <title>WGS assembly of Aquilegia coerulea Goldsmith.</title>
        <authorList>
            <person name="Hodges S."/>
            <person name="Kramer E."/>
            <person name="Nordborg M."/>
            <person name="Tomkins J."/>
            <person name="Borevitz J."/>
            <person name="Derieg N."/>
            <person name="Yan J."/>
            <person name="Mihaltcheva S."/>
            <person name="Hayes R.D."/>
            <person name="Rokhsar D."/>
        </authorList>
    </citation>
    <scope>NUCLEOTIDE SEQUENCE [LARGE SCALE GENOMIC DNA]</scope>
    <source>
        <strain evidence="6">cv. Goldsmith</strain>
    </source>
</reference>
<feature type="repeat" description="PPR" evidence="3">
    <location>
        <begin position="351"/>
        <end position="385"/>
    </location>
</feature>
<dbReference type="OrthoDB" id="185373at2759"/>
<protein>
    <recommendedName>
        <fullName evidence="4">DYW domain-containing protein</fullName>
    </recommendedName>
</protein>
<dbReference type="Pfam" id="PF14432">
    <property type="entry name" value="DYW_deaminase"/>
    <property type="match status" value="1"/>
</dbReference>
<evidence type="ECO:0000256" key="1">
    <source>
        <dbReference type="ARBA" id="ARBA00006643"/>
    </source>
</evidence>
<dbReference type="InterPro" id="IPR011990">
    <property type="entry name" value="TPR-like_helical_dom_sf"/>
</dbReference>
<dbReference type="Proteomes" id="UP000230069">
    <property type="component" value="Unassembled WGS sequence"/>
</dbReference>
<dbReference type="GO" id="GO:0008270">
    <property type="term" value="F:zinc ion binding"/>
    <property type="evidence" value="ECO:0007669"/>
    <property type="project" value="InterPro"/>
</dbReference>
<evidence type="ECO:0000313" key="5">
    <source>
        <dbReference type="EMBL" id="PIA65405.1"/>
    </source>
</evidence>
<dbReference type="Pfam" id="PF13041">
    <property type="entry name" value="PPR_2"/>
    <property type="match status" value="4"/>
</dbReference>
<evidence type="ECO:0000256" key="3">
    <source>
        <dbReference type="PROSITE-ProRule" id="PRU00708"/>
    </source>
</evidence>
<evidence type="ECO:0000256" key="2">
    <source>
        <dbReference type="ARBA" id="ARBA00022737"/>
    </source>
</evidence>
<dbReference type="GO" id="GO:0009451">
    <property type="term" value="P:RNA modification"/>
    <property type="evidence" value="ECO:0007669"/>
    <property type="project" value="InterPro"/>
</dbReference>
<dbReference type="PROSITE" id="PS51375">
    <property type="entry name" value="PPR"/>
    <property type="match status" value="7"/>
</dbReference>
<dbReference type="Pfam" id="PF20430">
    <property type="entry name" value="Eplus_motif"/>
    <property type="match status" value="1"/>
</dbReference>
<evidence type="ECO:0000313" key="6">
    <source>
        <dbReference type="Proteomes" id="UP000230069"/>
    </source>
</evidence>
<dbReference type="InParanoid" id="A0A2G5FBR8"/>
<gene>
    <name evidence="5" type="ORF">AQUCO_00100709v1</name>
</gene>
<dbReference type="Pfam" id="PF20431">
    <property type="entry name" value="E_motif"/>
    <property type="match status" value="1"/>
</dbReference>
<accession>A0A2G5FBR8</accession>
<keyword evidence="6" id="KW-1185">Reference proteome</keyword>
<feature type="repeat" description="PPR" evidence="3">
    <location>
        <begin position="219"/>
        <end position="253"/>
    </location>
</feature>
<dbReference type="AlphaFoldDB" id="A0A2G5FBR8"/>
<dbReference type="Pfam" id="PF01535">
    <property type="entry name" value="PPR"/>
    <property type="match status" value="3"/>
</dbReference>
<feature type="repeat" description="PPR" evidence="3">
    <location>
        <begin position="452"/>
        <end position="486"/>
    </location>
</feature>
<name>A0A2G5FBR8_AQUCA</name>
<dbReference type="Gene3D" id="1.25.40.10">
    <property type="entry name" value="Tetratricopeptide repeat domain"/>
    <property type="match status" value="4"/>
</dbReference>
<feature type="repeat" description="PPR" evidence="3">
    <location>
        <begin position="487"/>
        <end position="522"/>
    </location>
</feature>
<dbReference type="FunFam" id="1.25.40.10:FF:000348">
    <property type="entry name" value="Pentatricopeptide repeat-containing protein chloroplastic"/>
    <property type="match status" value="1"/>
</dbReference>
<dbReference type="PANTHER" id="PTHR47926:SF492">
    <property type="entry name" value="DYW DOMAIN-CONTAINING PROTEIN"/>
    <property type="match status" value="1"/>
</dbReference>
<feature type="repeat" description="PPR" evidence="3">
    <location>
        <begin position="118"/>
        <end position="152"/>
    </location>
</feature>
<keyword evidence="2" id="KW-0677">Repeat</keyword>
<dbReference type="FunFam" id="1.25.40.10:FF:002148">
    <property type="entry name" value="Pentatricopeptide repeat-containing protein At2g29760, chloroplastic"/>
    <property type="match status" value="1"/>
</dbReference>
<dbReference type="STRING" id="218851.A0A2G5FBR8"/>
<evidence type="ECO:0000259" key="4">
    <source>
        <dbReference type="Pfam" id="PF14432"/>
    </source>
</evidence>
<sequence>MQFSISLKTPFLNPFSSTIIVPIFIKKMISMASFNSNHFSSTITHHHLAIENNSSSSKSPLDSCKSMKHLKQLHSQMIRNGDIHDPIEQTRIIRFCCNHEVGDMDYARILFDQIPEPSLVIWNTMIQGYSQRKSPQSAAFLYLEMLERGFGPDNYTFPSLLKAFTREIALDCGKGFHAQIVKFGLDSNVFVQSALICVYFLSGQINIARRLFDKSSKRDVVSWNAMISGYNKIHCYEESQKLFIEMEKEKVQPTVVTLVSIASACAKLKDLQTGTQVHQYVKDCRIEATLKLENALVDMYAGCGRMDLSLELFENMKLRDVITWTTMVNGFNNTGQVNRARAFFNQMPERDYVSWTAMTNGYLKANRFKEALEIFREMQAANIRPDQFTMVSILTACAQLGALEVGEWIRVYIEKNKIKKDIFVGNALIDMFSKCGDVENARKIFREMTRRDKFTWTAIIHGLAVNGHGQEALDLFCRMIGSSITPDEVTYIGVLSACTHAGLVEEGRELFVRMISDHGIEPNVSHYGCMVDLLGRAGKLREAQEMIANMPMKPNSIVWGSLLGACRVHKDVDLAEMVARNLLELEPENGAVYVLLSNLYATCNRWDDLRKIRKIMTDKGIKKTPGCSLIEMNGVVHEFVAGDRSHSQSNEIYSKLDKMSRDLKLAGYVPDTSNVSLDVGEEEKETALYQHSEKLAIAFGLISSGPGITIRVVKNLRMCVDCHRAAKFISRLYEREVIVRDRLRFHHFRHGLCSCKDFW</sequence>
<dbReference type="NCBIfam" id="TIGR00756">
    <property type="entry name" value="PPR"/>
    <property type="match status" value="7"/>
</dbReference>